<evidence type="ECO:0000313" key="5">
    <source>
        <dbReference type="Proteomes" id="UP000281549"/>
    </source>
</evidence>
<dbReference type="EMBL" id="ML005002">
    <property type="protein sequence ID" value="RKP20978.1"/>
    <property type="molecule type" value="Genomic_DNA"/>
</dbReference>
<name>A0A075ANX9_ROZAC</name>
<proteinExistence type="predicted"/>
<dbReference type="Proteomes" id="UP000030755">
    <property type="component" value="Unassembled WGS sequence"/>
</dbReference>
<organism evidence="2 4">
    <name type="scientific">Rozella allomycis (strain CSF55)</name>
    <dbReference type="NCBI Taxonomy" id="988480"/>
    <lineage>
        <taxon>Eukaryota</taxon>
        <taxon>Fungi</taxon>
        <taxon>Fungi incertae sedis</taxon>
        <taxon>Cryptomycota</taxon>
        <taxon>Cryptomycota incertae sedis</taxon>
        <taxon>Rozella</taxon>
    </lineage>
</organism>
<evidence type="ECO:0000313" key="3">
    <source>
        <dbReference type="EMBL" id="RKP20978.1"/>
    </source>
</evidence>
<dbReference type="Pfam" id="PF04801">
    <property type="entry name" value="RPC5"/>
    <property type="match status" value="1"/>
</dbReference>
<dbReference type="EMBL" id="KE561209">
    <property type="protein sequence ID" value="EPZ31604.1"/>
    <property type="molecule type" value="Genomic_DNA"/>
</dbReference>
<accession>A0A075ANX9</accession>
<dbReference type="GO" id="GO:0005666">
    <property type="term" value="C:RNA polymerase III complex"/>
    <property type="evidence" value="ECO:0007669"/>
    <property type="project" value="TreeGrafter"/>
</dbReference>
<dbReference type="AlphaFoldDB" id="A0A075ANX9"/>
<keyword evidence="4" id="KW-1185">Reference proteome</keyword>
<dbReference type="HOGENOM" id="CLU_021012_1_1_1"/>
<reference evidence="2 4" key="1">
    <citation type="journal article" date="2013" name="Curr. Biol.">
        <title>Shared signatures of parasitism and phylogenomics unite Cryptomycota and microsporidia.</title>
        <authorList>
            <person name="James T.Y."/>
            <person name="Pelin A."/>
            <person name="Bonen L."/>
            <person name="Ahrendt S."/>
            <person name="Sain D."/>
            <person name="Corradi N."/>
            <person name="Stajich J.E."/>
        </authorList>
    </citation>
    <scope>NUCLEOTIDE SEQUENCE [LARGE SCALE GENOMIC DNA]</scope>
    <source>
        <strain evidence="2">CSF55</strain>
        <strain evidence="2">CSF55</strain>
    </source>
</reference>
<feature type="compositionally biased region" description="Low complexity" evidence="1">
    <location>
        <begin position="402"/>
        <end position="413"/>
    </location>
</feature>
<dbReference type="Proteomes" id="UP000281549">
    <property type="component" value="Unassembled WGS sequence"/>
</dbReference>
<protein>
    <submittedName>
        <fullName evidence="2">DNA-directed RNA polymerase III subunit Rpc5 domain-containing protein</fullName>
    </submittedName>
</protein>
<keyword evidence="2" id="KW-0804">Transcription</keyword>
<sequence length="554" mass="63323">MTGTERKELFSLPVQLSTHLTPHLHLLLHPTRTSGYPLPPEKAYFKSQSNVLELSIPLNVAHVTYDKEQGRKLAEPGIDVMGHYSISSSEVQQKSVYAAAIIKDGKLHLTPIKSVSQMRPTLNHIDRIDDNNKDDNEDEEEDDTPKIVNNMDGNEISQRPLSLKLKDINEEPSVQYQYFPSQSIESTTVMGKLVSKSDTLFHLKDNKQDYLNSISPTTYEKDQEYIPVKGNAGKISLQELQEMPLDEQIKALFLNANVLSFNKIKEIVTEKEDRHILRELERVAHLVQGVWVVRGDVKYKIESQIKVHTKLLHQFNQSHFVQRKQVIEHVNITNELAKEVFTNIARLRAGKGWELKVMQDDSFLSKHKEIVERQTKLLEEEFEKVLKNLTKPKTKKQSAVKSNPSSSEGQSNSLMEIDEPESENVQKIRRALLEHSICSHDYLLSISGLSDSQELKNLLSKLPIIHLPNRCVALLTIQDQSIDPYRSVILKLFTQKPQLKKGDIINEIETQLRVKFPQGIYQRVMKQIAVSNGSNWTLRQSPDASEVVTVLQEE</sequence>
<dbReference type="PANTHER" id="PTHR12069">
    <property type="entry name" value="DNA-DIRECTED RNA POLYMERASES III 80 KDA POLYPEPTIDE RNA POLYMERASE III SUBUNIT 5"/>
    <property type="match status" value="1"/>
</dbReference>
<reference evidence="3" key="3">
    <citation type="submission" date="2018-08" db="EMBL/GenBank/DDBJ databases">
        <title>Leveraging single-cell genomics to expand the Fungal Tree of Life.</title>
        <authorList>
            <consortium name="DOE Joint Genome Institute"/>
            <person name="Ahrendt S.R."/>
            <person name="Quandt C.A."/>
            <person name="Ciobanu D."/>
            <person name="Clum A."/>
            <person name="Salamov A."/>
            <person name="Andreopoulos B."/>
            <person name="Cheng J.-F."/>
            <person name="Woyke T."/>
            <person name="Pelin A."/>
            <person name="Henrissat B."/>
            <person name="Reynolds N."/>
            <person name="Benny G.L."/>
            <person name="Smith M.E."/>
            <person name="James T.Y."/>
            <person name="Grigoriev I.V."/>
        </authorList>
    </citation>
    <scope>NUCLEOTIDE SEQUENCE</scope>
    <source>
        <strain evidence="3">CSF55</strain>
    </source>
</reference>
<dbReference type="OMA" id="NEMDWAK"/>
<evidence type="ECO:0000256" key="1">
    <source>
        <dbReference type="SAM" id="MobiDB-lite"/>
    </source>
</evidence>
<evidence type="ECO:0000313" key="2">
    <source>
        <dbReference type="EMBL" id="EPZ31604.1"/>
    </source>
</evidence>
<evidence type="ECO:0000313" key="4">
    <source>
        <dbReference type="Proteomes" id="UP000030755"/>
    </source>
</evidence>
<feature type="region of interest" description="Disordered" evidence="1">
    <location>
        <begin position="121"/>
        <end position="153"/>
    </location>
</feature>
<dbReference type="OrthoDB" id="340681at2759"/>
<dbReference type="InterPro" id="IPR006886">
    <property type="entry name" value="RNA_pol_III_Rpc5"/>
</dbReference>
<dbReference type="GO" id="GO:0042797">
    <property type="term" value="P:tRNA transcription by RNA polymerase III"/>
    <property type="evidence" value="ECO:0007669"/>
    <property type="project" value="TreeGrafter"/>
</dbReference>
<reference evidence="5" key="2">
    <citation type="journal article" date="2018" name="Nat. Microbiol.">
        <title>Leveraging single-cell genomics to expand the fungal tree of life.</title>
        <authorList>
            <person name="Ahrendt S.R."/>
            <person name="Quandt C.A."/>
            <person name="Ciobanu D."/>
            <person name="Clum A."/>
            <person name="Salamov A."/>
            <person name="Andreopoulos B."/>
            <person name="Cheng J.F."/>
            <person name="Woyke T."/>
            <person name="Pelin A."/>
            <person name="Henrissat B."/>
            <person name="Reynolds N.K."/>
            <person name="Benny G.L."/>
            <person name="Smith M.E."/>
            <person name="James T.Y."/>
            <person name="Grigoriev I.V."/>
        </authorList>
    </citation>
    <scope>NUCLEOTIDE SEQUENCE [LARGE SCALE GENOMIC DNA]</scope>
    <source>
        <strain evidence="5">CSF55</strain>
    </source>
</reference>
<dbReference type="PANTHER" id="PTHR12069:SF0">
    <property type="entry name" value="DNA-DIRECTED RNA POLYMERASE III SUBUNIT RPC5"/>
    <property type="match status" value="1"/>
</dbReference>
<dbReference type="STRING" id="988480.A0A075ANX9"/>
<keyword evidence="2" id="KW-0240">DNA-directed RNA polymerase</keyword>
<feature type="region of interest" description="Disordered" evidence="1">
    <location>
        <begin position="393"/>
        <end position="420"/>
    </location>
</feature>
<gene>
    <name evidence="2" type="ORF">O9G_000083</name>
    <name evidence="3" type="ORF">ROZALSC1DRAFT_27590</name>
</gene>
<feature type="compositionally biased region" description="Basic and acidic residues" evidence="1">
    <location>
        <begin position="124"/>
        <end position="134"/>
    </location>
</feature>